<dbReference type="NCBIfam" id="NF033218">
    <property type="entry name" value="anchor_AmaP"/>
    <property type="match status" value="1"/>
</dbReference>
<evidence type="ECO:0000256" key="1">
    <source>
        <dbReference type="SAM" id="Phobius"/>
    </source>
</evidence>
<proteinExistence type="predicted"/>
<feature type="transmembrane region" description="Helical" evidence="1">
    <location>
        <begin position="66"/>
        <end position="87"/>
    </location>
</feature>
<sequence>MRSSLNRTLLALTGLLLLIAGLAVLVGSLDLQRRWGFTLPHWWPFDGPKDVLLTARDRTRYRGDGWWWPTVLAVLGVLVLTALWWFLAQFRSHRLRQLRIDSRDGQDAVLRGRALEDVLVTETEALDGVDRAGAVLTGKRSAPRARLTLALAPHAAPDTVVSRLDTEILQRAGGSAGLDHLPAEARLRAVKHRASRVN</sequence>
<name>A0ABW8CF05_9ACTN</name>
<keyword evidence="1" id="KW-0812">Transmembrane</keyword>
<evidence type="ECO:0000313" key="2">
    <source>
        <dbReference type="EMBL" id="MFI9105021.1"/>
    </source>
</evidence>
<keyword evidence="3" id="KW-1185">Reference proteome</keyword>
<keyword evidence="1" id="KW-1133">Transmembrane helix</keyword>
<reference evidence="2 3" key="1">
    <citation type="submission" date="2024-10" db="EMBL/GenBank/DDBJ databases">
        <title>The Natural Products Discovery Center: Release of the First 8490 Sequenced Strains for Exploring Actinobacteria Biosynthetic Diversity.</title>
        <authorList>
            <person name="Kalkreuter E."/>
            <person name="Kautsar S.A."/>
            <person name="Yang D."/>
            <person name="Bader C.D."/>
            <person name="Teijaro C.N."/>
            <person name="Fluegel L."/>
            <person name="Davis C.M."/>
            <person name="Simpson J.R."/>
            <person name="Lauterbach L."/>
            <person name="Steele A.D."/>
            <person name="Gui C."/>
            <person name="Meng S."/>
            <person name="Li G."/>
            <person name="Viehrig K."/>
            <person name="Ye F."/>
            <person name="Su P."/>
            <person name="Kiefer A.F."/>
            <person name="Nichols A."/>
            <person name="Cepeda A.J."/>
            <person name="Yan W."/>
            <person name="Fan B."/>
            <person name="Jiang Y."/>
            <person name="Adhikari A."/>
            <person name="Zheng C.-J."/>
            <person name="Schuster L."/>
            <person name="Cowan T.M."/>
            <person name="Smanski M.J."/>
            <person name="Chevrette M.G."/>
            <person name="De Carvalho L.P.S."/>
            <person name="Shen B."/>
        </authorList>
    </citation>
    <scope>NUCLEOTIDE SEQUENCE [LARGE SCALE GENOMIC DNA]</scope>
    <source>
        <strain evidence="2 3">NPDC053399</strain>
    </source>
</reference>
<keyword evidence="1" id="KW-0472">Membrane</keyword>
<accession>A0ABW8CF05</accession>
<comment type="caution">
    <text evidence="2">The sequence shown here is derived from an EMBL/GenBank/DDBJ whole genome shotgun (WGS) entry which is preliminary data.</text>
</comment>
<protein>
    <submittedName>
        <fullName evidence="2">Alkaline shock response membrane anchor protein AmaP</fullName>
    </submittedName>
</protein>
<dbReference type="Proteomes" id="UP001614394">
    <property type="component" value="Unassembled WGS sequence"/>
</dbReference>
<dbReference type="EMBL" id="JBITYG010000011">
    <property type="protein sequence ID" value="MFI9105021.1"/>
    <property type="molecule type" value="Genomic_DNA"/>
</dbReference>
<organism evidence="2 3">
    <name type="scientific">Streptomyces fildesensis</name>
    <dbReference type="NCBI Taxonomy" id="375757"/>
    <lineage>
        <taxon>Bacteria</taxon>
        <taxon>Bacillati</taxon>
        <taxon>Actinomycetota</taxon>
        <taxon>Actinomycetes</taxon>
        <taxon>Kitasatosporales</taxon>
        <taxon>Streptomycetaceae</taxon>
        <taxon>Streptomyces</taxon>
    </lineage>
</organism>
<evidence type="ECO:0000313" key="3">
    <source>
        <dbReference type="Proteomes" id="UP001614394"/>
    </source>
</evidence>
<dbReference type="RefSeq" id="WP_399655765.1">
    <property type="nucleotide sequence ID" value="NZ_JBITYG010000011.1"/>
</dbReference>
<gene>
    <name evidence="2" type="primary">amaP</name>
    <name evidence="2" type="ORF">ACIGXA_31395</name>
</gene>